<dbReference type="InterPro" id="IPR038765">
    <property type="entry name" value="Papain-like_cys_pep_sf"/>
</dbReference>
<reference evidence="6 7" key="1">
    <citation type="submission" date="2023-11" db="EMBL/GenBank/DDBJ databases">
        <authorList>
            <person name="Panchal A.K."/>
            <person name="Meaney J.S."/>
            <person name="Karas B.J."/>
            <person name="diCenzo G.C."/>
        </authorList>
    </citation>
    <scope>NUCLEOTIDE SEQUENCE [LARGE SCALE GENOMIC DNA]</scope>
    <source>
        <strain evidence="6 7">NZP2235</strain>
    </source>
</reference>
<feature type="region of interest" description="Disordered" evidence="4">
    <location>
        <begin position="902"/>
        <end position="936"/>
    </location>
</feature>
<dbReference type="PANTHER" id="PTHR46468:SF1">
    <property type="entry name" value="SENTRIN-SPECIFIC PROTEASE 8"/>
    <property type="match status" value="1"/>
</dbReference>
<dbReference type="GeneID" id="66686097"/>
<organism evidence="6 7">
    <name type="scientific">Mesorhizobium huakuii</name>
    <dbReference type="NCBI Taxonomy" id="28104"/>
    <lineage>
        <taxon>Bacteria</taxon>
        <taxon>Pseudomonadati</taxon>
        <taxon>Pseudomonadota</taxon>
        <taxon>Alphaproteobacteria</taxon>
        <taxon>Hyphomicrobiales</taxon>
        <taxon>Phyllobacteriaceae</taxon>
        <taxon>Mesorhizobium</taxon>
    </lineage>
</organism>
<evidence type="ECO:0000259" key="5">
    <source>
        <dbReference type="PROSITE" id="PS50600"/>
    </source>
</evidence>
<evidence type="ECO:0000256" key="3">
    <source>
        <dbReference type="ARBA" id="ARBA00022807"/>
    </source>
</evidence>
<evidence type="ECO:0000313" key="6">
    <source>
        <dbReference type="EMBL" id="WQB97093.1"/>
    </source>
</evidence>
<feature type="compositionally biased region" description="Polar residues" evidence="4">
    <location>
        <begin position="709"/>
        <end position="719"/>
    </location>
</feature>
<feature type="compositionally biased region" description="Basic and acidic residues" evidence="4">
    <location>
        <begin position="1789"/>
        <end position="1798"/>
    </location>
</feature>
<dbReference type="InterPro" id="IPR044613">
    <property type="entry name" value="Nep1/2-like"/>
</dbReference>
<evidence type="ECO:0000256" key="2">
    <source>
        <dbReference type="ARBA" id="ARBA00022801"/>
    </source>
</evidence>
<dbReference type="SUPFAM" id="SSF54001">
    <property type="entry name" value="Cysteine proteinases"/>
    <property type="match status" value="1"/>
</dbReference>
<feature type="compositionally biased region" description="Polar residues" evidence="4">
    <location>
        <begin position="1766"/>
        <end position="1778"/>
    </location>
</feature>
<dbReference type="PANTHER" id="PTHR46468">
    <property type="entry name" value="SENTRIN-SPECIFIC PROTEASE 8"/>
    <property type="match status" value="1"/>
</dbReference>
<dbReference type="RefSeq" id="WP_027033427.1">
    <property type="nucleotide sequence ID" value="NZ_CP139858.1"/>
</dbReference>
<evidence type="ECO:0000256" key="1">
    <source>
        <dbReference type="ARBA" id="ARBA00022670"/>
    </source>
</evidence>
<sequence>MDQRKNPSRVTALPQVQDAGLEEDQAVQARQVGVEQHLAEARRLFDQADESPTNPEELQRLDQGFREVLQQWQDEQAASSSFSAEVPEALRPLFDDRAHQPPTNAEELLRLEQGFREVLQQRQDDQAASSSLSNPGMHAGPEDPNRGVSDAFATSGHAGVQAPAPPVLAASQQQIRPSPDALDQGNHLPPQGGIINNEHSTALFPPAKRQRAVDRPQAVAIQQQPSEIGNSGGRMPMQPPMRQLGELPLQGVPVQGTGSEHIGRLHAGAAPSARSEAPPAAIEDFINVSIAVPQGFSHGTQRVPDAMLSSLDRPGPLPDAGQARQAVFEQHVAEPRRADPVASGARASRYHHLSGEHRDLIDRAIAHSQEKYNETTARKYTFALRRLANDLSARGQATDLRNHKSLVDHVGAFFPKDVDMKSALKALRAYHEPGYSATAGGPAASYPHLSAEHRDVIDKAIDRAAAQQNQSADTLRIYSNALRRLANDLGARGQATDLKNHQSLVDHLDTFFPNDQSIKTALNVLRAYHDPGYAATGWWPAAVPSKPDARILEKLSSDSELALSTRVVYGRLLRRFSEELESRGQTISGLDHKSRTELAEALFPGNKKLRLALQRVHNAEVPEALRPLFDNRAHKPPTNPEELLRLEQEFREVLQQRQDDQATSSSFSAQVPEALRPLVDDRAHQPPTNAEELLRLEQGLREVLEQRQGDQATSPSLNNPGMRAGPEDPNRSVSDAFATSGHAGVQAPAPPVLAASQQQIRPSPDALDHRNHLPPQGGILNNEHSTALFRPAKRQRAVDRPPAVAIQQQPSEIGNSGGRMPMQPPMQQLGELPLQGVPVQGTRSEHIGRLHAGAAPSARSEAPPAAIEDSINVSFAVPQGFSHGTQRVPDAMLSSLDRPGLLPDAGQSRQAGFEQHVAEPRRAEPVASGARATGYPHLSDEHRDLIDKAIAHAAAQQKYSESTVLKYRYALRRLANDLGARGQATDLKNHQSLVDHLDAFFPKNDDMKRALNVLRVYHEPGYSVTVGAPANRYPHLSDEHRDVIDKAIAHAEAQQHHSAPTLRIYSNALRRLANDLGARGQATDLKNHQSLVDHLDTFFPKDTDIKDIRPALNVLRAYHEPGYSATGRWRVTVPSKADAHVLEQVTSDSSLAPSTRVAYGRSLRRFSEALERRGQTISGLDHDSRIEFAEVLFPGNDYLRLALERVRDAKPASDRIVADALAAAGSGHAGVEAAAPPALAVSQHRPWPDALDQGNLLPPERFIINNEHSTAPLRPAERQGTDNPQSIAIQQPPSEGGRVPMQPPMQQLGELPLAGVPVQGPGSEHIGSLHAEAAPFARSEAPPAAIENSINVSFAVPKGFSHGTQRVPEAMLSSLYHYGLLPDADKPEWNYEIKGHGYTARRPEEGNDVWLLHRGAIREAGAAAVPARAPGPALPATARLSDTHLGVPLVDLTTSSDAHIEALPSGLSNLPRGAVLGATELLGDEHIQRDYEFLEQQLQQADPALAARTRLVDPSVSHLLRHMEQQDARGTLQSIYDRNAGPSDFLFVPVNDGVGIDRGTHWSLLLVDRRDPERAVAYHYDSIQQNEQRYNDAPARKLATRLDATLVTPDMAQQKNAVDCGVFVVDGTRELVRRLANEERPDQQLPLHLNYLVADRQALQNRLREGRLPHELAASPAEALAAAGSQVQHAALQEQQARQVAPAPLERHLGQTREAEDKLTSTLHRSNRVNSGGVIINTERYTAPLRPAKRQRTDNSQSLAIGRQPSDANTTSVGQASDQARADLMASFRSRERSDAGR</sequence>
<feature type="compositionally biased region" description="Polar residues" evidence="4">
    <location>
        <begin position="220"/>
        <end position="229"/>
    </location>
</feature>
<feature type="region of interest" description="Disordered" evidence="4">
    <location>
        <begin position="121"/>
        <end position="233"/>
    </location>
</feature>
<feature type="region of interest" description="Disordered" evidence="4">
    <location>
        <begin position="1690"/>
        <end position="1719"/>
    </location>
</feature>
<feature type="region of interest" description="Disordered" evidence="4">
    <location>
        <begin position="1740"/>
        <end position="1798"/>
    </location>
</feature>
<dbReference type="PROSITE" id="PS50600">
    <property type="entry name" value="ULP_PROTEASE"/>
    <property type="match status" value="1"/>
</dbReference>
<dbReference type="Proteomes" id="UP001322481">
    <property type="component" value="Chromosome"/>
</dbReference>
<dbReference type="EMBL" id="CP139858">
    <property type="protein sequence ID" value="WQB97093.1"/>
    <property type="molecule type" value="Genomic_DNA"/>
</dbReference>
<keyword evidence="1" id="KW-0645">Protease</keyword>
<feature type="region of interest" description="Disordered" evidence="4">
    <location>
        <begin position="1"/>
        <end position="21"/>
    </location>
</feature>
<feature type="compositionally biased region" description="Basic and acidic residues" evidence="4">
    <location>
        <begin position="1705"/>
        <end position="1719"/>
    </location>
</feature>
<keyword evidence="2" id="KW-0378">Hydrolase</keyword>
<evidence type="ECO:0000313" key="7">
    <source>
        <dbReference type="Proteomes" id="UP001322481"/>
    </source>
</evidence>
<accession>A0ABZ0VJG0</accession>
<protein>
    <submittedName>
        <fullName evidence="6">Ulp1 family isopeptidase</fullName>
    </submittedName>
</protein>
<feature type="compositionally biased region" description="Polar residues" evidence="4">
    <location>
        <begin position="1281"/>
        <end position="1293"/>
    </location>
</feature>
<name>A0ABZ0VJG0_9HYPH</name>
<evidence type="ECO:0000256" key="4">
    <source>
        <dbReference type="SAM" id="MobiDB-lite"/>
    </source>
</evidence>
<dbReference type="InterPro" id="IPR003653">
    <property type="entry name" value="Peptidase_C48_C"/>
</dbReference>
<keyword evidence="3" id="KW-0788">Thiol protease</keyword>
<dbReference type="Pfam" id="PF02902">
    <property type="entry name" value="Peptidase_C48"/>
    <property type="match status" value="1"/>
</dbReference>
<keyword evidence="7" id="KW-1185">Reference proteome</keyword>
<gene>
    <name evidence="6" type="ORF">U0R22_001205</name>
</gene>
<feature type="domain" description="Ubiquitin-like protease family profile" evidence="5">
    <location>
        <begin position="1445"/>
        <end position="1631"/>
    </location>
</feature>
<dbReference type="Gene3D" id="3.40.395.10">
    <property type="entry name" value="Adenoviral Proteinase, Chain A"/>
    <property type="match status" value="1"/>
</dbReference>
<feature type="region of interest" description="Disordered" evidence="4">
    <location>
        <begin position="1270"/>
        <end position="1302"/>
    </location>
</feature>
<feature type="region of interest" description="Disordered" evidence="4">
    <location>
        <begin position="706"/>
        <end position="782"/>
    </location>
</feature>
<proteinExistence type="predicted"/>